<keyword evidence="1" id="KW-1185">Reference proteome</keyword>
<protein>
    <submittedName>
        <fullName evidence="2">Peptidase_C25 domain-containing protein</fullName>
    </submittedName>
</protein>
<proteinExistence type="predicted"/>
<name>A0A0M3I756_ASCLU</name>
<dbReference type="Proteomes" id="UP000036681">
    <property type="component" value="Unplaced"/>
</dbReference>
<dbReference type="WBParaSite" id="ALUE_0001297701-mRNA-1">
    <property type="protein sequence ID" value="ALUE_0001297701-mRNA-1"/>
    <property type="gene ID" value="ALUE_0001297701"/>
</dbReference>
<dbReference type="AlphaFoldDB" id="A0A0M3I756"/>
<accession>A0A0M3I756</accession>
<evidence type="ECO:0000313" key="1">
    <source>
        <dbReference type="Proteomes" id="UP000036681"/>
    </source>
</evidence>
<reference evidence="2" key="1">
    <citation type="submission" date="2017-02" db="UniProtKB">
        <authorList>
            <consortium name="WormBaseParasite"/>
        </authorList>
    </citation>
    <scope>IDENTIFICATION</scope>
</reference>
<organism evidence="1 2">
    <name type="scientific">Ascaris lumbricoides</name>
    <name type="common">Giant roundworm</name>
    <dbReference type="NCBI Taxonomy" id="6252"/>
    <lineage>
        <taxon>Eukaryota</taxon>
        <taxon>Metazoa</taxon>
        <taxon>Ecdysozoa</taxon>
        <taxon>Nematoda</taxon>
        <taxon>Chromadorea</taxon>
        <taxon>Rhabditida</taxon>
        <taxon>Spirurina</taxon>
        <taxon>Ascaridomorpha</taxon>
        <taxon>Ascaridoidea</taxon>
        <taxon>Ascarididae</taxon>
        <taxon>Ascaris</taxon>
    </lineage>
</organism>
<evidence type="ECO:0000313" key="2">
    <source>
        <dbReference type="WBParaSite" id="ALUE_0001297701-mRNA-1"/>
    </source>
</evidence>
<sequence length="85" mass="9729">MAISCRDFNLSCIIIAIDTWHYVDWMRGYGDPEQSSDQIFFEQYLSNIVYFNNSDIIAPYRVTTSDAYVALKCAGVKADLIYIGK</sequence>